<keyword evidence="2" id="KW-0413">Isomerase</keyword>
<dbReference type="NCBIfam" id="TIGR03568">
    <property type="entry name" value="NeuC_NnaA"/>
    <property type="match status" value="1"/>
</dbReference>
<dbReference type="InterPro" id="IPR029767">
    <property type="entry name" value="WecB-like"/>
</dbReference>
<feature type="domain" description="UDP-N-acetylglucosamine 2-epimerase" evidence="1">
    <location>
        <begin position="24"/>
        <end position="360"/>
    </location>
</feature>
<dbReference type="SUPFAM" id="SSF53756">
    <property type="entry name" value="UDP-Glycosyltransferase/glycogen phosphorylase"/>
    <property type="match status" value="1"/>
</dbReference>
<dbReference type="CDD" id="cd03786">
    <property type="entry name" value="GTB_UDP-GlcNAc_2-Epimerase"/>
    <property type="match status" value="1"/>
</dbReference>
<dbReference type="EC" id="5.1.3.14" evidence="2"/>
<evidence type="ECO:0000313" key="2">
    <source>
        <dbReference type="EMBL" id="MET4560692.1"/>
    </source>
</evidence>
<dbReference type="EMBL" id="JBEPSB010000006">
    <property type="protein sequence ID" value="MET4560692.1"/>
    <property type="molecule type" value="Genomic_DNA"/>
</dbReference>
<organism evidence="2 3">
    <name type="scientific">Lysinibacillus parviboronicapiens</name>
    <dbReference type="NCBI Taxonomy" id="436516"/>
    <lineage>
        <taxon>Bacteria</taxon>
        <taxon>Bacillati</taxon>
        <taxon>Bacillota</taxon>
        <taxon>Bacilli</taxon>
        <taxon>Bacillales</taxon>
        <taxon>Bacillaceae</taxon>
        <taxon>Lysinibacillus</taxon>
    </lineage>
</organism>
<dbReference type="PANTHER" id="PTHR43174:SF3">
    <property type="entry name" value="UDP-N-ACETYLGLUCOSAMINE 2-EPIMERASE"/>
    <property type="match status" value="1"/>
</dbReference>
<sequence length="375" mass="41663">MKRKICVVTGTRAEYGLLANLMHAIKQSADFELQLVVTGMHLSSEFGLTYKQIEADGFVIDAKVEMLLSSDTATGVAKSIGLATIGFSDAFEKVKPDLLLILGDRFEMLAAAQTALVMQIPIAHIHGGECTFGAYDDAIRHSITKMASWHFTSTDTHRNRVIQLGEEPSSVWNVGAIGIENILKLPLLKKEKLYTDLQLNIDQPMFLITYHPETNLQTDGIYALLEALNNYPSVNLVFTKANADNGGREINKAIEEYVSQRQNAKVFDSLGQLRYLSTVKYADVVLGNSSSGLIEVPYLHTPTVNCGDRQAGRQKPSSIFDCTLEPLTIEKAIEEALMYKGPYDQIFGDGQVSEKIIRQLQQITSFARQKEFYDL</sequence>
<dbReference type="Proteomes" id="UP001549363">
    <property type="component" value="Unassembled WGS sequence"/>
</dbReference>
<dbReference type="InterPro" id="IPR003331">
    <property type="entry name" value="UDP_GlcNAc_Epimerase_2_dom"/>
</dbReference>
<dbReference type="GO" id="GO:0008761">
    <property type="term" value="F:UDP-N-acetylglucosamine 2-epimerase activity"/>
    <property type="evidence" value="ECO:0007669"/>
    <property type="project" value="UniProtKB-EC"/>
</dbReference>
<dbReference type="PANTHER" id="PTHR43174">
    <property type="entry name" value="UDP-N-ACETYLGLUCOSAMINE 2-EPIMERASE"/>
    <property type="match status" value="1"/>
</dbReference>
<accession>A0ABV2PIC1</accession>
<keyword evidence="3" id="KW-1185">Reference proteome</keyword>
<dbReference type="Gene3D" id="3.40.50.2000">
    <property type="entry name" value="Glycogen Phosphorylase B"/>
    <property type="match status" value="2"/>
</dbReference>
<evidence type="ECO:0000259" key="1">
    <source>
        <dbReference type="Pfam" id="PF02350"/>
    </source>
</evidence>
<proteinExistence type="predicted"/>
<dbReference type="RefSeq" id="WP_354471580.1">
    <property type="nucleotide sequence ID" value="NZ_JBEPSB010000006.1"/>
</dbReference>
<gene>
    <name evidence="2" type="ORF">ABIA69_001836</name>
</gene>
<name>A0ABV2PIC1_9BACI</name>
<reference evidence="2 3" key="1">
    <citation type="submission" date="2024-06" db="EMBL/GenBank/DDBJ databases">
        <title>Sorghum-associated microbial communities from plants grown in Nebraska, USA.</title>
        <authorList>
            <person name="Schachtman D."/>
        </authorList>
    </citation>
    <scope>NUCLEOTIDE SEQUENCE [LARGE SCALE GENOMIC DNA]</scope>
    <source>
        <strain evidence="2 3">736</strain>
    </source>
</reference>
<evidence type="ECO:0000313" key="3">
    <source>
        <dbReference type="Proteomes" id="UP001549363"/>
    </source>
</evidence>
<protein>
    <submittedName>
        <fullName evidence="2">UDP-N-acetylglucosamine 2-epimerase (Non-hydrolyzing)</fullName>
        <ecNumber evidence="2">5.1.3.14</ecNumber>
    </submittedName>
</protein>
<dbReference type="InterPro" id="IPR020004">
    <property type="entry name" value="UDP-GlcNAc_Epase"/>
</dbReference>
<dbReference type="Pfam" id="PF02350">
    <property type="entry name" value="Epimerase_2"/>
    <property type="match status" value="1"/>
</dbReference>
<comment type="caution">
    <text evidence="2">The sequence shown here is derived from an EMBL/GenBank/DDBJ whole genome shotgun (WGS) entry which is preliminary data.</text>
</comment>